<organism evidence="2 3">
    <name type="scientific">Septoria linicola</name>
    <dbReference type="NCBI Taxonomy" id="215465"/>
    <lineage>
        <taxon>Eukaryota</taxon>
        <taxon>Fungi</taxon>
        <taxon>Dikarya</taxon>
        <taxon>Ascomycota</taxon>
        <taxon>Pezizomycotina</taxon>
        <taxon>Dothideomycetes</taxon>
        <taxon>Dothideomycetidae</taxon>
        <taxon>Mycosphaerellales</taxon>
        <taxon>Mycosphaerellaceae</taxon>
        <taxon>Septoria</taxon>
    </lineage>
</organism>
<accession>A0A9Q9B0F1</accession>
<protein>
    <submittedName>
        <fullName evidence="2">Uncharacterized protein</fullName>
    </submittedName>
</protein>
<proteinExistence type="predicted"/>
<reference evidence="2" key="1">
    <citation type="submission" date="2022-06" db="EMBL/GenBank/DDBJ databases">
        <title>Complete genome sequences of two strains of the flax pathogen Septoria linicola.</title>
        <authorList>
            <person name="Lapalu N."/>
            <person name="Simon A."/>
            <person name="Demenou B."/>
            <person name="Paumier D."/>
            <person name="Guillot M.-P."/>
            <person name="Gout L."/>
            <person name="Valade R."/>
        </authorList>
    </citation>
    <scope>NUCLEOTIDE SEQUENCE</scope>
    <source>
        <strain evidence="2">SE15195</strain>
    </source>
</reference>
<evidence type="ECO:0000313" key="3">
    <source>
        <dbReference type="Proteomes" id="UP001056384"/>
    </source>
</evidence>
<gene>
    <name evidence="2" type="ORF">Slin15195_G127260</name>
</gene>
<keyword evidence="3" id="KW-1185">Reference proteome</keyword>
<feature type="region of interest" description="Disordered" evidence="1">
    <location>
        <begin position="150"/>
        <end position="183"/>
    </location>
</feature>
<evidence type="ECO:0000313" key="2">
    <source>
        <dbReference type="EMBL" id="USW59407.1"/>
    </source>
</evidence>
<evidence type="ECO:0000256" key="1">
    <source>
        <dbReference type="SAM" id="MobiDB-lite"/>
    </source>
</evidence>
<dbReference type="EMBL" id="CP099429">
    <property type="protein sequence ID" value="USW59407.1"/>
    <property type="molecule type" value="Genomic_DNA"/>
</dbReference>
<sequence>MSGLPTLPSDVGRAANSTHVVIHTGEDERTRDVHQALRGLSGLSHTVRWNRHEITHTLLGDLIGRTPRRHLLVRDVVNGQFLHADMPQYLIDCSPRFVEAVIRCLLTVAGWGNLQTLFQYQQDAVDQLSNAVHITADVLNATPRLIMQARRTGAASQQPATDHAESIAGAGEDQVLPYGGSSP</sequence>
<dbReference type="Proteomes" id="UP001056384">
    <property type="component" value="Chromosome 12"/>
</dbReference>
<name>A0A9Q9B0F1_9PEZI</name>
<dbReference type="AlphaFoldDB" id="A0A9Q9B0F1"/>